<comment type="caution">
    <text evidence="2">The sequence shown here is derived from an EMBL/GenBank/DDBJ whole genome shotgun (WGS) entry which is preliminary data.</text>
</comment>
<proteinExistence type="predicted"/>
<accession>A0ABS2WJU5</accession>
<protein>
    <submittedName>
        <fullName evidence="2">Uncharacterized protein</fullName>
    </submittedName>
</protein>
<evidence type="ECO:0000313" key="2">
    <source>
        <dbReference type="EMBL" id="MBN2909807.1"/>
    </source>
</evidence>
<organism evidence="2 3">
    <name type="scientific">Polycladomyces zharkentensis</name>
    <dbReference type="NCBI Taxonomy" id="2807616"/>
    <lineage>
        <taxon>Bacteria</taxon>
        <taxon>Bacillati</taxon>
        <taxon>Bacillota</taxon>
        <taxon>Bacilli</taxon>
        <taxon>Bacillales</taxon>
        <taxon>Thermoactinomycetaceae</taxon>
        <taxon>Polycladomyces</taxon>
    </lineage>
</organism>
<gene>
    <name evidence="2" type="ORF">JQC72_09750</name>
</gene>
<keyword evidence="3" id="KW-1185">Reference proteome</keyword>
<dbReference type="RefSeq" id="WP_205495129.1">
    <property type="nucleotide sequence ID" value="NZ_JAFHAP010000008.1"/>
</dbReference>
<evidence type="ECO:0000256" key="1">
    <source>
        <dbReference type="SAM" id="MobiDB-lite"/>
    </source>
</evidence>
<feature type="compositionally biased region" description="Basic and acidic residues" evidence="1">
    <location>
        <begin position="47"/>
        <end position="63"/>
    </location>
</feature>
<dbReference type="EMBL" id="JAFHAP010000008">
    <property type="protein sequence ID" value="MBN2909807.1"/>
    <property type="molecule type" value="Genomic_DNA"/>
</dbReference>
<sequence length="63" mass="7829">MSERNNQYDDEYEWLETRSQKGRVKIEYQIEERLHFEAPGLFRKRKKSEETQSDHHENDDRDT</sequence>
<name>A0ABS2WJU5_9BACL</name>
<evidence type="ECO:0000313" key="3">
    <source>
        <dbReference type="Proteomes" id="UP001177120"/>
    </source>
</evidence>
<dbReference type="Proteomes" id="UP001177120">
    <property type="component" value="Unassembled WGS sequence"/>
</dbReference>
<feature type="region of interest" description="Disordered" evidence="1">
    <location>
        <begin position="39"/>
        <end position="63"/>
    </location>
</feature>
<reference evidence="2" key="1">
    <citation type="journal article" date="2024" name="Int. J. Syst. Evol. Microbiol.">
        <title>Polycladomyces zharkentensis sp. nov., a novel thermophilic cellulose- and starch-degrading member of the Bacillota from a geothermal aquifer in Kazakhstan.</title>
        <authorList>
            <person name="Mashzhan A."/>
            <person name="Kistaubayeva A."/>
            <person name="Javier-Lopez R."/>
            <person name="Bissenova U."/>
            <person name="Bissenbay A."/>
            <person name="Birkeland N.K."/>
        </authorList>
    </citation>
    <scope>NUCLEOTIDE SEQUENCE</scope>
    <source>
        <strain evidence="2">ZKZ2T</strain>
    </source>
</reference>